<keyword evidence="2" id="KW-1003">Cell membrane</keyword>
<dbReference type="Gene3D" id="3.30.450.20">
    <property type="entry name" value="PAS domain"/>
    <property type="match status" value="1"/>
</dbReference>
<comment type="similarity">
    <text evidence="8">Belongs to the methyl-accepting chemotaxis (MCP) protein family.</text>
</comment>
<evidence type="ECO:0000256" key="2">
    <source>
        <dbReference type="ARBA" id="ARBA00022475"/>
    </source>
</evidence>
<keyword evidence="4 11" id="KW-0812">Transmembrane</keyword>
<organism evidence="14 15">
    <name type="scientific">Terasakiispira papahanaumokuakeensis</name>
    <dbReference type="NCBI Taxonomy" id="197479"/>
    <lineage>
        <taxon>Bacteria</taxon>
        <taxon>Pseudomonadati</taxon>
        <taxon>Pseudomonadota</taxon>
        <taxon>Gammaproteobacteria</taxon>
        <taxon>Oceanospirillales</taxon>
        <taxon>Terasakiispira</taxon>
    </lineage>
</organism>
<feature type="transmembrane region" description="Helical" evidence="11">
    <location>
        <begin position="7"/>
        <end position="30"/>
    </location>
</feature>
<name>A0A1E2VDT5_9GAMM</name>
<proteinExistence type="inferred from homology"/>
<dbReference type="FunFam" id="1.10.287.950:FF:000001">
    <property type="entry name" value="Methyl-accepting chemotaxis sensory transducer"/>
    <property type="match status" value="1"/>
</dbReference>
<evidence type="ECO:0008006" key="16">
    <source>
        <dbReference type="Google" id="ProtNLM"/>
    </source>
</evidence>
<dbReference type="Proteomes" id="UP000094291">
    <property type="component" value="Unassembled WGS sequence"/>
</dbReference>
<evidence type="ECO:0000256" key="4">
    <source>
        <dbReference type="ARBA" id="ARBA00022692"/>
    </source>
</evidence>
<reference evidence="14 15" key="1">
    <citation type="submission" date="2016-08" db="EMBL/GenBank/DDBJ databases">
        <authorList>
            <person name="Seilhamer J.J."/>
        </authorList>
    </citation>
    <scope>NUCLEOTIDE SEQUENCE [LARGE SCALE GENOMIC DNA]</scope>
    <source>
        <strain evidence="14 15">PH27A</strain>
    </source>
</reference>
<keyword evidence="7 9" id="KW-0807">Transducer</keyword>
<accession>A0A1E2VDT5</accession>
<dbReference type="Gene3D" id="1.10.287.950">
    <property type="entry name" value="Methyl-accepting chemotaxis protein"/>
    <property type="match status" value="1"/>
</dbReference>
<dbReference type="GO" id="GO:0007165">
    <property type="term" value="P:signal transduction"/>
    <property type="evidence" value="ECO:0007669"/>
    <property type="project" value="UniProtKB-KW"/>
</dbReference>
<dbReference type="InterPro" id="IPR003660">
    <property type="entry name" value="HAMP_dom"/>
</dbReference>
<dbReference type="PANTHER" id="PTHR32089">
    <property type="entry name" value="METHYL-ACCEPTING CHEMOTAXIS PROTEIN MCPB"/>
    <property type="match status" value="1"/>
</dbReference>
<gene>
    <name evidence="14" type="ORF">BFW38_17035</name>
</gene>
<feature type="transmembrane region" description="Helical" evidence="11">
    <location>
        <begin position="309"/>
        <end position="328"/>
    </location>
</feature>
<dbReference type="SUPFAM" id="SSF58104">
    <property type="entry name" value="Methyl-accepting chemotaxis protein (MCP) signaling domain"/>
    <property type="match status" value="1"/>
</dbReference>
<evidence type="ECO:0000259" key="12">
    <source>
        <dbReference type="PROSITE" id="PS50111"/>
    </source>
</evidence>
<keyword evidence="5 11" id="KW-1133">Transmembrane helix</keyword>
<dbReference type="InterPro" id="IPR033479">
    <property type="entry name" value="dCache_1"/>
</dbReference>
<dbReference type="CDD" id="cd06225">
    <property type="entry name" value="HAMP"/>
    <property type="match status" value="1"/>
</dbReference>
<dbReference type="PROSITE" id="PS50111">
    <property type="entry name" value="CHEMOTAXIS_TRANSDUC_2"/>
    <property type="match status" value="1"/>
</dbReference>
<evidence type="ECO:0000256" key="8">
    <source>
        <dbReference type="ARBA" id="ARBA00029447"/>
    </source>
</evidence>
<feature type="domain" description="HAMP" evidence="13">
    <location>
        <begin position="330"/>
        <end position="382"/>
    </location>
</feature>
<evidence type="ECO:0000256" key="7">
    <source>
        <dbReference type="ARBA" id="ARBA00023224"/>
    </source>
</evidence>
<keyword evidence="3" id="KW-0145">Chemotaxis</keyword>
<dbReference type="SMART" id="SM00283">
    <property type="entry name" value="MA"/>
    <property type="match status" value="1"/>
</dbReference>
<dbReference type="Pfam" id="PF00672">
    <property type="entry name" value="HAMP"/>
    <property type="match status" value="1"/>
</dbReference>
<dbReference type="CDD" id="cd11386">
    <property type="entry name" value="MCP_signal"/>
    <property type="match status" value="1"/>
</dbReference>
<dbReference type="PANTHER" id="PTHR32089:SF112">
    <property type="entry name" value="LYSOZYME-LIKE PROTEIN-RELATED"/>
    <property type="match status" value="1"/>
</dbReference>
<dbReference type="RefSeq" id="WP_069000008.1">
    <property type="nucleotide sequence ID" value="NZ_MDTQ01000001.1"/>
</dbReference>
<dbReference type="STRING" id="197479.BFW38_17035"/>
<dbReference type="Pfam" id="PF02743">
    <property type="entry name" value="dCache_1"/>
    <property type="match status" value="1"/>
</dbReference>
<keyword evidence="6 11" id="KW-0472">Membrane</keyword>
<dbReference type="Pfam" id="PF00015">
    <property type="entry name" value="MCPsignal"/>
    <property type="match status" value="1"/>
</dbReference>
<evidence type="ECO:0000313" key="14">
    <source>
        <dbReference type="EMBL" id="ODC04986.1"/>
    </source>
</evidence>
<keyword evidence="10" id="KW-0175">Coiled coil</keyword>
<dbReference type="GO" id="GO:0005886">
    <property type="term" value="C:plasma membrane"/>
    <property type="evidence" value="ECO:0007669"/>
    <property type="project" value="UniProtKB-SubCell"/>
</dbReference>
<evidence type="ECO:0000259" key="13">
    <source>
        <dbReference type="PROSITE" id="PS50885"/>
    </source>
</evidence>
<feature type="coiled-coil region" evidence="10">
    <location>
        <begin position="458"/>
        <end position="492"/>
    </location>
</feature>
<dbReference type="CDD" id="cd12913">
    <property type="entry name" value="PDC1_MCP_like"/>
    <property type="match status" value="1"/>
</dbReference>
<dbReference type="SMART" id="SM00304">
    <property type="entry name" value="HAMP"/>
    <property type="match status" value="1"/>
</dbReference>
<evidence type="ECO:0000256" key="11">
    <source>
        <dbReference type="SAM" id="Phobius"/>
    </source>
</evidence>
<keyword evidence="15" id="KW-1185">Reference proteome</keyword>
<evidence type="ECO:0000256" key="1">
    <source>
        <dbReference type="ARBA" id="ARBA00004651"/>
    </source>
</evidence>
<protein>
    <recommendedName>
        <fullName evidence="16">Chemotaxis protein</fullName>
    </recommendedName>
</protein>
<dbReference type="GO" id="GO:0006935">
    <property type="term" value="P:chemotaxis"/>
    <property type="evidence" value="ECO:0007669"/>
    <property type="project" value="UniProtKB-KW"/>
</dbReference>
<dbReference type="EMBL" id="MDTQ01000001">
    <property type="protein sequence ID" value="ODC04986.1"/>
    <property type="molecule type" value="Genomic_DNA"/>
</dbReference>
<evidence type="ECO:0000256" key="6">
    <source>
        <dbReference type="ARBA" id="ARBA00023136"/>
    </source>
</evidence>
<feature type="domain" description="Methyl-accepting transducer" evidence="12">
    <location>
        <begin position="387"/>
        <end position="623"/>
    </location>
</feature>
<dbReference type="InterPro" id="IPR004089">
    <property type="entry name" value="MCPsignal_dom"/>
</dbReference>
<evidence type="ECO:0000256" key="3">
    <source>
        <dbReference type="ARBA" id="ARBA00022500"/>
    </source>
</evidence>
<sequence>MTLNRKILWLGVTLVVAALLVLVLVMQMFARPELYQNQLQASRDTIESTTYQIEIALKEAEALTQSIASQAASLPLNRETWRQQLAPLIDNFGNAAIAGGGVWPEPNRFSPGTERASFFWARNSSGQLELLNDYNDPAGTGYHNESWYQVGRTLKAGQCGWSESYEDPVSGTPMVTCTVPVQRDGQFWGVATVDLMLSGLNKMLQARNSTTGGYNVVLDQTGRIVSFPGIRSESLNMQTLDDAIQRYPGLAPLKTAMSRNETTQELPASVVGHDQSVLLKTTMPEQGWTVAMILPHKRAMAAVNHITKGLFLVMTPLVLVFAIALILFGRRIITSLNATTDQVNKLAQGHIDDKLVIERKDEIGQLQQAVNHYGEHLAAILHQIVSEATTLGDDAKGLGQLSTQLSDRAVQQMGENETLAAAINEMSASANEISDNTGTTAEAAEQASALVDQGRQSVDQNSQAIEQLDARLQSARQVIDQLSDDAQQASSILEVIKTISEQTNLLALNAAIEAARAGEAGRGFAVVADEVRSLASKTQESASEIDGIINKLQSGAHQAVEAIEESHNASQSSLGQAQQTQQIFNDIVPAFDHIRNNTMSISSATQQQSNVAEDISQMAERIYHLAEANGQDADHLSTMSQNTIAAAERLKALGSQ</sequence>
<comment type="subcellular location">
    <subcellularLocation>
        <location evidence="1">Cell membrane</location>
        <topology evidence="1">Multi-pass membrane protein</topology>
    </subcellularLocation>
</comment>
<evidence type="ECO:0000313" key="15">
    <source>
        <dbReference type="Proteomes" id="UP000094291"/>
    </source>
</evidence>
<dbReference type="OrthoDB" id="2489132at2"/>
<dbReference type="PROSITE" id="PS50885">
    <property type="entry name" value="HAMP"/>
    <property type="match status" value="1"/>
</dbReference>
<dbReference type="AlphaFoldDB" id="A0A1E2VDT5"/>
<evidence type="ECO:0000256" key="9">
    <source>
        <dbReference type="PROSITE-ProRule" id="PRU00284"/>
    </source>
</evidence>
<comment type="caution">
    <text evidence="14">The sequence shown here is derived from an EMBL/GenBank/DDBJ whole genome shotgun (WGS) entry which is preliminary data.</text>
</comment>
<evidence type="ECO:0000256" key="5">
    <source>
        <dbReference type="ARBA" id="ARBA00022989"/>
    </source>
</evidence>
<evidence type="ECO:0000256" key="10">
    <source>
        <dbReference type="SAM" id="Coils"/>
    </source>
</evidence>